<dbReference type="AlphaFoldDB" id="A0A0M6YKR3"/>
<name>A0A0M6YKR3_9RHOB</name>
<reference evidence="1 2" key="1">
    <citation type="submission" date="2015-07" db="EMBL/GenBank/DDBJ databases">
        <authorList>
            <person name="Noorani M."/>
        </authorList>
    </citation>
    <scope>NUCLEOTIDE SEQUENCE [LARGE SCALE GENOMIC DNA]</scope>
    <source>
        <strain evidence="1 2">CECT 7802</strain>
    </source>
</reference>
<accession>A0A0M6YKR3</accession>
<proteinExistence type="predicted"/>
<gene>
    <name evidence="1" type="ORF">JDO7802_02989</name>
</gene>
<evidence type="ECO:0000313" key="2">
    <source>
        <dbReference type="Proteomes" id="UP000049222"/>
    </source>
</evidence>
<protein>
    <submittedName>
        <fullName evidence="1">Uncharacterized protein</fullName>
    </submittedName>
</protein>
<dbReference type="STRING" id="420998.JDO7802_02989"/>
<evidence type="ECO:0000313" key="1">
    <source>
        <dbReference type="EMBL" id="CTQ50958.1"/>
    </source>
</evidence>
<keyword evidence="2" id="KW-1185">Reference proteome</keyword>
<dbReference type="EMBL" id="CXSU01000012">
    <property type="protein sequence ID" value="CTQ50958.1"/>
    <property type="molecule type" value="Genomic_DNA"/>
</dbReference>
<dbReference type="Proteomes" id="UP000049222">
    <property type="component" value="Unassembled WGS sequence"/>
</dbReference>
<sequence>MIDKDRKTPVVSPIDPEHYDESHLYRLQMPSDPILAVGVKESVSLAGPATFTIFQNLQYLRMIPVIIDDGAGNDLAHGIVIRGTCQEMTS</sequence>
<organism evidence="1 2">
    <name type="scientific">Jannaschia donghaensis</name>
    <dbReference type="NCBI Taxonomy" id="420998"/>
    <lineage>
        <taxon>Bacteria</taxon>
        <taxon>Pseudomonadati</taxon>
        <taxon>Pseudomonadota</taxon>
        <taxon>Alphaproteobacteria</taxon>
        <taxon>Rhodobacterales</taxon>
        <taxon>Roseobacteraceae</taxon>
        <taxon>Jannaschia</taxon>
    </lineage>
</organism>